<evidence type="ECO:0000256" key="1">
    <source>
        <dbReference type="SAM" id="MobiDB-lite"/>
    </source>
</evidence>
<reference evidence="2 3" key="2">
    <citation type="journal article" date="2016" name="Genome Announc.">
        <title>Draft Genome Sequences of Streptomyces scabiei S58, Streptomyces turgidiscabies T45, and Streptomyces acidiscabies a10, the Pathogens of Potato Common Scab, Isolated in Japan.</title>
        <authorList>
            <person name="Tomihama T."/>
            <person name="Nishi Y."/>
            <person name="Sakai M."/>
            <person name="Ikenaga M."/>
            <person name="Okubo T."/>
            <person name="Ikeda S."/>
        </authorList>
    </citation>
    <scope>NUCLEOTIDE SEQUENCE [LARGE SCALE GENOMIC DNA]</scope>
    <source>
        <strain evidence="2 3">S58</strain>
    </source>
</reference>
<sequence length="185" mass="20311">MLTEKRNLQDERCGRGDLMSSSVTPATFDHLARRLEELAASFPTSPDAVDLVTLTDDIGVLAHHLQHTIEHAQERFTTPQTVYPPERVTLVQLARAVAGALTYATTGFQREAVEDLTHSPLRNDPDVLRIMTAEKYVAARARLHHTAAALRPTSTPAPPGPSTPRTTSPRTQPAPAAQSRQPNRR</sequence>
<evidence type="ECO:0000313" key="3">
    <source>
        <dbReference type="Proteomes" id="UP000067448"/>
    </source>
</evidence>
<dbReference type="Proteomes" id="UP000067448">
    <property type="component" value="Unassembled WGS sequence"/>
</dbReference>
<name>A0A124C564_STRSC</name>
<comment type="caution">
    <text evidence="2">The sequence shown here is derived from an EMBL/GenBank/DDBJ whole genome shotgun (WGS) entry which is preliminary data.</text>
</comment>
<proteinExistence type="predicted"/>
<feature type="compositionally biased region" description="Low complexity" evidence="1">
    <location>
        <begin position="163"/>
        <end position="185"/>
    </location>
</feature>
<gene>
    <name evidence="2" type="ORF">SsS58_07068</name>
</gene>
<reference evidence="3" key="3">
    <citation type="submission" date="2016-02" db="EMBL/GenBank/DDBJ databases">
        <title>Draft genome of pathogenic Streptomyces sp. in Japan.</title>
        <authorList>
            <person name="Tomihama T."/>
            <person name="Ikenaga M."/>
            <person name="Sakai M."/>
            <person name="Okubo T."/>
            <person name="Ikeda S."/>
        </authorList>
    </citation>
    <scope>NUCLEOTIDE SEQUENCE [LARGE SCALE GENOMIC DNA]</scope>
    <source>
        <strain evidence="3">S58</strain>
    </source>
</reference>
<accession>A0A124C564</accession>
<feature type="region of interest" description="Disordered" evidence="1">
    <location>
        <begin position="147"/>
        <end position="185"/>
    </location>
</feature>
<protein>
    <submittedName>
        <fullName evidence="2">Uncharacterized protein</fullName>
    </submittedName>
</protein>
<dbReference type="EMBL" id="BCMM01000043">
    <property type="protein sequence ID" value="GAQ66633.1"/>
    <property type="molecule type" value="Genomic_DNA"/>
</dbReference>
<reference evidence="3" key="1">
    <citation type="submission" date="2015-11" db="EMBL/GenBank/DDBJ databases">
        <authorList>
            <consortium name="Cross-ministerial Strategic Innovation Promotion Program (SIP) consortium"/>
            <person name="Tomihama T."/>
            <person name="Ikenaga M."/>
            <person name="Sakai M."/>
            <person name="Okubo T."/>
            <person name="Ikeda S."/>
        </authorList>
    </citation>
    <scope>NUCLEOTIDE SEQUENCE [LARGE SCALE GENOMIC DNA]</scope>
    <source>
        <strain evidence="3">S58</strain>
    </source>
</reference>
<organism evidence="2 3">
    <name type="scientific">Streptomyces scabiei</name>
    <dbReference type="NCBI Taxonomy" id="1930"/>
    <lineage>
        <taxon>Bacteria</taxon>
        <taxon>Bacillati</taxon>
        <taxon>Actinomycetota</taxon>
        <taxon>Actinomycetes</taxon>
        <taxon>Kitasatosporales</taxon>
        <taxon>Streptomycetaceae</taxon>
        <taxon>Streptomyces</taxon>
    </lineage>
</organism>
<dbReference type="AlphaFoldDB" id="A0A124C564"/>
<evidence type="ECO:0000313" key="2">
    <source>
        <dbReference type="EMBL" id="GAQ66633.1"/>
    </source>
</evidence>